<sequence>MVTSKQLQPVASSSRRREERSPFLFAAKNVFQRREQWPVCITQEDPNMVNEGQDSVPKIFRRLDRNSREIIMYANDRMIPGTSSEGMASNFVWYEDELINYFQRTFDYLGKDD</sequence>
<proteinExistence type="predicted"/>
<keyword evidence="2" id="KW-1185">Reference proteome</keyword>
<name>A0A9Q3KI56_9BASI</name>
<reference evidence="1" key="1">
    <citation type="submission" date="2021-03" db="EMBL/GenBank/DDBJ databases">
        <title>Draft genome sequence of rust myrtle Austropuccinia psidii MF-1, a brazilian biotype.</title>
        <authorList>
            <person name="Quecine M.C."/>
            <person name="Pachon D.M.R."/>
            <person name="Bonatelli M.L."/>
            <person name="Correr F.H."/>
            <person name="Franceschini L.M."/>
            <person name="Leite T.F."/>
            <person name="Margarido G.R.A."/>
            <person name="Almeida C.A."/>
            <person name="Ferrarezi J.A."/>
            <person name="Labate C.A."/>
        </authorList>
    </citation>
    <scope>NUCLEOTIDE SEQUENCE</scope>
    <source>
        <strain evidence="1">MF-1</strain>
    </source>
</reference>
<comment type="caution">
    <text evidence="1">The sequence shown here is derived from an EMBL/GenBank/DDBJ whole genome shotgun (WGS) entry which is preliminary data.</text>
</comment>
<organism evidence="1 2">
    <name type="scientific">Austropuccinia psidii MF-1</name>
    <dbReference type="NCBI Taxonomy" id="1389203"/>
    <lineage>
        <taxon>Eukaryota</taxon>
        <taxon>Fungi</taxon>
        <taxon>Dikarya</taxon>
        <taxon>Basidiomycota</taxon>
        <taxon>Pucciniomycotina</taxon>
        <taxon>Pucciniomycetes</taxon>
        <taxon>Pucciniales</taxon>
        <taxon>Sphaerophragmiaceae</taxon>
        <taxon>Austropuccinia</taxon>
    </lineage>
</organism>
<evidence type="ECO:0000313" key="1">
    <source>
        <dbReference type="EMBL" id="MBW0579670.1"/>
    </source>
</evidence>
<protein>
    <submittedName>
        <fullName evidence="1">Uncharacterized protein</fullName>
    </submittedName>
</protein>
<gene>
    <name evidence="1" type="ORF">O181_119385</name>
</gene>
<evidence type="ECO:0000313" key="2">
    <source>
        <dbReference type="Proteomes" id="UP000765509"/>
    </source>
</evidence>
<dbReference type="AlphaFoldDB" id="A0A9Q3KI56"/>
<dbReference type="EMBL" id="AVOT02105627">
    <property type="protein sequence ID" value="MBW0579670.1"/>
    <property type="molecule type" value="Genomic_DNA"/>
</dbReference>
<accession>A0A9Q3KI56</accession>
<dbReference type="Proteomes" id="UP000765509">
    <property type="component" value="Unassembled WGS sequence"/>
</dbReference>